<gene>
    <name evidence="7" type="ordered locus">Namu_4885</name>
</gene>
<sequence>MSAGRAAAPDVLVLGAGVIGLSIAWRCLGRGRSVAVVDPAPGSGASWTAAGMLAPVTELHYGEQPLLALNLASAARYPSFAAELTAATGRDIGYRRTGTVVAAWDGADLAALRDLAAFAATLDQSMQPLTSRELRGLLPGIAPGLPGGLLAADDHQVDNRLLHAALLAAVVGAGGELVAETVARIEVVDGRATGITTADGTVRSAGVLVLAAGAHSGRIAGLPAAARPRVHPVKGQTLRLRMDPDALPPRILRGSVKGSPVYLVPRAGGELVIGASTEEAGFDCTARAGAVYELLRDAQSLLPAVSEAELVEVSTALRPGSPDNAPLLGPSWVDGLILATGHYRNGILLTPITGDGIADLITDGRVPAALAPFAPHRTAPQEVR</sequence>
<evidence type="ECO:0000256" key="5">
    <source>
        <dbReference type="ARBA" id="ARBA00050018"/>
    </source>
</evidence>
<dbReference type="eggNOG" id="COG0665">
    <property type="taxonomic scope" value="Bacteria"/>
</dbReference>
<reference evidence="8" key="1">
    <citation type="submission" date="2009-09" db="EMBL/GenBank/DDBJ databases">
        <title>The complete genome of Nakamurella multipartita DSM 44233.</title>
        <authorList>
            <consortium name="US DOE Joint Genome Institute (JGI-PGF)"/>
            <person name="Lucas S."/>
            <person name="Copeland A."/>
            <person name="Lapidus A."/>
            <person name="Glavina del Rio T."/>
            <person name="Dalin E."/>
            <person name="Tice H."/>
            <person name="Bruce D."/>
            <person name="Goodwin L."/>
            <person name="Pitluck S."/>
            <person name="Kyrpides N."/>
            <person name="Mavromatis K."/>
            <person name="Ivanova N."/>
            <person name="Ovchinnikova G."/>
            <person name="Sims D."/>
            <person name="Meincke L."/>
            <person name="Brettin T."/>
            <person name="Detter J.C."/>
            <person name="Han C."/>
            <person name="Larimer F."/>
            <person name="Land M."/>
            <person name="Hauser L."/>
            <person name="Markowitz V."/>
            <person name="Cheng J.-F."/>
            <person name="Hugenholtz P."/>
            <person name="Woyke T."/>
            <person name="Wu D."/>
            <person name="Klenk H.-P."/>
            <person name="Eisen J.A."/>
        </authorList>
    </citation>
    <scope>NUCLEOTIDE SEQUENCE [LARGE SCALE GENOMIC DNA]</scope>
    <source>
        <strain evidence="8">ATCC 700099 / DSM 44233 / CIP 104796 / JCM 9543 / NBRC 105858 / Y-104</strain>
    </source>
</reference>
<dbReference type="GO" id="GO:0009229">
    <property type="term" value="P:thiamine diphosphate biosynthetic process"/>
    <property type="evidence" value="ECO:0007669"/>
    <property type="project" value="UniProtKB-UniPathway"/>
</dbReference>
<dbReference type="UniPathway" id="UPA00060"/>
<dbReference type="STRING" id="479431.Namu_4885"/>
<evidence type="ECO:0000256" key="1">
    <source>
        <dbReference type="ARBA" id="ARBA00004948"/>
    </source>
</evidence>
<dbReference type="NCBIfam" id="TIGR02352">
    <property type="entry name" value="thiamin_ThiO"/>
    <property type="match status" value="1"/>
</dbReference>
<dbReference type="Proteomes" id="UP000002218">
    <property type="component" value="Chromosome"/>
</dbReference>
<dbReference type="InterPro" id="IPR006076">
    <property type="entry name" value="FAD-dep_OxRdtase"/>
</dbReference>
<keyword evidence="3" id="KW-0560">Oxidoreductase</keyword>
<dbReference type="RefSeq" id="WP_015749968.1">
    <property type="nucleotide sequence ID" value="NC_013235.1"/>
</dbReference>
<dbReference type="SUPFAM" id="SSF54373">
    <property type="entry name" value="FAD-linked reductases, C-terminal domain"/>
    <property type="match status" value="1"/>
</dbReference>
<dbReference type="HOGENOM" id="CLU_007884_4_5_11"/>
<evidence type="ECO:0000259" key="6">
    <source>
        <dbReference type="Pfam" id="PF01266"/>
    </source>
</evidence>
<dbReference type="GO" id="GO:0005737">
    <property type="term" value="C:cytoplasm"/>
    <property type="evidence" value="ECO:0007669"/>
    <property type="project" value="TreeGrafter"/>
</dbReference>
<dbReference type="FunCoup" id="C8X9V9">
    <property type="interactions" value="120"/>
</dbReference>
<dbReference type="GO" id="GO:0050660">
    <property type="term" value="F:flavin adenine dinucleotide binding"/>
    <property type="evidence" value="ECO:0007669"/>
    <property type="project" value="InterPro"/>
</dbReference>
<dbReference type="PANTHER" id="PTHR13847">
    <property type="entry name" value="SARCOSINE DEHYDROGENASE-RELATED"/>
    <property type="match status" value="1"/>
</dbReference>
<evidence type="ECO:0000256" key="2">
    <source>
        <dbReference type="ARBA" id="ARBA00022977"/>
    </source>
</evidence>
<dbReference type="SUPFAM" id="SSF51905">
    <property type="entry name" value="FAD/NAD(P)-binding domain"/>
    <property type="match status" value="1"/>
</dbReference>
<dbReference type="InParanoid" id="C8X9V9"/>
<dbReference type="Gene3D" id="3.30.9.10">
    <property type="entry name" value="D-Amino Acid Oxidase, subunit A, domain 2"/>
    <property type="match status" value="1"/>
</dbReference>
<dbReference type="AlphaFoldDB" id="C8X9V9"/>
<dbReference type="EMBL" id="CP001737">
    <property type="protein sequence ID" value="ACV81159.1"/>
    <property type="molecule type" value="Genomic_DNA"/>
</dbReference>
<dbReference type="KEGG" id="nml:Namu_4885"/>
<keyword evidence="8" id="KW-1185">Reference proteome</keyword>
<dbReference type="OrthoDB" id="3214401at2"/>
<organism evidence="7 8">
    <name type="scientific">Nakamurella multipartita (strain ATCC 700099 / DSM 44233 / CIP 104796 / JCM 9543 / NBRC 105858 / Y-104)</name>
    <name type="common">Microsphaera multipartita</name>
    <dbReference type="NCBI Taxonomy" id="479431"/>
    <lineage>
        <taxon>Bacteria</taxon>
        <taxon>Bacillati</taxon>
        <taxon>Actinomycetota</taxon>
        <taxon>Actinomycetes</taxon>
        <taxon>Nakamurellales</taxon>
        <taxon>Nakamurellaceae</taxon>
        <taxon>Nakamurella</taxon>
    </lineage>
</organism>
<evidence type="ECO:0000256" key="4">
    <source>
        <dbReference type="ARBA" id="ARBA00049872"/>
    </source>
</evidence>
<dbReference type="InterPro" id="IPR012727">
    <property type="entry name" value="Gly_oxidase_ThiO"/>
</dbReference>
<evidence type="ECO:0000313" key="7">
    <source>
        <dbReference type="EMBL" id="ACV81159.1"/>
    </source>
</evidence>
<reference evidence="7 8" key="2">
    <citation type="journal article" date="2010" name="Stand. Genomic Sci.">
        <title>Complete genome sequence of Nakamurella multipartita type strain (Y-104).</title>
        <authorList>
            <person name="Tice H."/>
            <person name="Mayilraj S."/>
            <person name="Sims D."/>
            <person name="Lapidus A."/>
            <person name="Nolan M."/>
            <person name="Lucas S."/>
            <person name="Glavina Del Rio T."/>
            <person name="Copeland A."/>
            <person name="Cheng J.F."/>
            <person name="Meincke L."/>
            <person name="Bruce D."/>
            <person name="Goodwin L."/>
            <person name="Pitluck S."/>
            <person name="Ivanova N."/>
            <person name="Mavromatis K."/>
            <person name="Ovchinnikova G."/>
            <person name="Pati A."/>
            <person name="Chen A."/>
            <person name="Palaniappan K."/>
            <person name="Land M."/>
            <person name="Hauser L."/>
            <person name="Chang Y.J."/>
            <person name="Jeffries C.D."/>
            <person name="Detter J.C."/>
            <person name="Brettin T."/>
            <person name="Rohde M."/>
            <person name="Goker M."/>
            <person name="Bristow J."/>
            <person name="Eisen J.A."/>
            <person name="Markowitz V."/>
            <person name="Hugenholtz P."/>
            <person name="Kyrpides N.C."/>
            <person name="Klenk H.P."/>
            <person name="Chen F."/>
        </authorList>
    </citation>
    <scope>NUCLEOTIDE SEQUENCE [LARGE SCALE GENOMIC DNA]</scope>
    <source>
        <strain evidence="8">ATCC 700099 / DSM 44233 / CIP 104796 / JCM 9543 / NBRC 105858 / Y-104</strain>
    </source>
</reference>
<dbReference type="GO" id="GO:0043799">
    <property type="term" value="F:glycine oxidase activity"/>
    <property type="evidence" value="ECO:0007669"/>
    <property type="project" value="UniProtKB-EC"/>
</dbReference>
<accession>C8X9V9</accession>
<proteinExistence type="predicted"/>
<comment type="catalytic activity">
    <reaction evidence="4">
        <text>glycine + O2 + H2O = glyoxylate + H2O2 + NH4(+)</text>
        <dbReference type="Rhea" id="RHEA:11532"/>
        <dbReference type="ChEBI" id="CHEBI:15377"/>
        <dbReference type="ChEBI" id="CHEBI:15379"/>
        <dbReference type="ChEBI" id="CHEBI:16240"/>
        <dbReference type="ChEBI" id="CHEBI:28938"/>
        <dbReference type="ChEBI" id="CHEBI:36655"/>
        <dbReference type="ChEBI" id="CHEBI:57305"/>
        <dbReference type="EC" id="1.4.3.19"/>
    </reaction>
</comment>
<evidence type="ECO:0000313" key="8">
    <source>
        <dbReference type="Proteomes" id="UP000002218"/>
    </source>
</evidence>
<keyword evidence="2" id="KW-0784">Thiamine biosynthesis</keyword>
<name>C8X9V9_NAKMY</name>
<comment type="pathway">
    <text evidence="1">Cofactor biosynthesis; thiamine diphosphate biosynthesis.</text>
</comment>
<protein>
    <recommendedName>
        <fullName evidence="5">glycine oxidase</fullName>
        <ecNumber evidence="5">1.4.3.19</ecNumber>
    </recommendedName>
</protein>
<dbReference type="EC" id="1.4.3.19" evidence="5"/>
<dbReference type="GO" id="GO:0009228">
    <property type="term" value="P:thiamine biosynthetic process"/>
    <property type="evidence" value="ECO:0007669"/>
    <property type="project" value="UniProtKB-KW"/>
</dbReference>
<dbReference type="InterPro" id="IPR036188">
    <property type="entry name" value="FAD/NAD-bd_sf"/>
</dbReference>
<dbReference type="Pfam" id="PF01266">
    <property type="entry name" value="DAO"/>
    <property type="match status" value="1"/>
</dbReference>
<evidence type="ECO:0000256" key="3">
    <source>
        <dbReference type="ARBA" id="ARBA00023002"/>
    </source>
</evidence>
<feature type="domain" description="FAD dependent oxidoreductase" evidence="6">
    <location>
        <begin position="10"/>
        <end position="360"/>
    </location>
</feature>
<dbReference type="PANTHER" id="PTHR13847:SF289">
    <property type="entry name" value="GLYCINE OXIDASE"/>
    <property type="match status" value="1"/>
</dbReference>
<dbReference type="Gene3D" id="3.50.50.60">
    <property type="entry name" value="FAD/NAD(P)-binding domain"/>
    <property type="match status" value="1"/>
</dbReference>